<feature type="region of interest" description="Disordered" evidence="1">
    <location>
        <begin position="111"/>
        <end position="182"/>
    </location>
</feature>
<feature type="compositionally biased region" description="Low complexity" evidence="1">
    <location>
        <begin position="148"/>
        <end position="177"/>
    </location>
</feature>
<keyword evidence="4" id="KW-1185">Reference proteome</keyword>
<proteinExistence type="predicted"/>
<organism evidence="3 4">
    <name type="scientific">Elysia marginata</name>
    <dbReference type="NCBI Taxonomy" id="1093978"/>
    <lineage>
        <taxon>Eukaryota</taxon>
        <taxon>Metazoa</taxon>
        <taxon>Spiralia</taxon>
        <taxon>Lophotrochozoa</taxon>
        <taxon>Mollusca</taxon>
        <taxon>Gastropoda</taxon>
        <taxon>Heterobranchia</taxon>
        <taxon>Euthyneura</taxon>
        <taxon>Panpulmonata</taxon>
        <taxon>Sacoglossa</taxon>
        <taxon>Placobranchoidea</taxon>
        <taxon>Plakobranchidae</taxon>
        <taxon>Elysia</taxon>
    </lineage>
</organism>
<evidence type="ECO:0000313" key="4">
    <source>
        <dbReference type="Proteomes" id="UP000762676"/>
    </source>
</evidence>
<feature type="compositionally biased region" description="Low complexity" evidence="1">
    <location>
        <begin position="130"/>
        <end position="139"/>
    </location>
</feature>
<dbReference type="InterPro" id="IPR055452">
    <property type="entry name" value="TRAPP14_C"/>
</dbReference>
<dbReference type="AlphaFoldDB" id="A0AAV4ECX3"/>
<dbReference type="InterPro" id="IPR031626">
    <property type="entry name" value="TRAPPC14"/>
</dbReference>
<comment type="caution">
    <text evidence="3">The sequence shown here is derived from an EMBL/GenBank/DDBJ whole genome shotgun (WGS) entry which is preliminary data.</text>
</comment>
<dbReference type="GO" id="GO:0060271">
    <property type="term" value="P:cilium assembly"/>
    <property type="evidence" value="ECO:0007669"/>
    <property type="project" value="InterPro"/>
</dbReference>
<accession>A0AAV4ECX3</accession>
<evidence type="ECO:0000313" key="3">
    <source>
        <dbReference type="EMBL" id="GFR58221.1"/>
    </source>
</evidence>
<gene>
    <name evidence="3" type="ORF">ElyMa_003476100</name>
</gene>
<dbReference type="PANTHER" id="PTHR16096:SF8">
    <property type="entry name" value="TRAFFICKING PROTEIN PARTICLE COMPLEX SUBUNIT 14"/>
    <property type="match status" value="1"/>
</dbReference>
<evidence type="ECO:0000259" key="2">
    <source>
        <dbReference type="Pfam" id="PF23652"/>
    </source>
</evidence>
<protein>
    <submittedName>
        <fullName evidence="3">Chromosome 7 open reading frame 43</fullName>
    </submittedName>
</protein>
<evidence type="ECO:0000256" key="1">
    <source>
        <dbReference type="SAM" id="MobiDB-lite"/>
    </source>
</evidence>
<dbReference type="PANTHER" id="PTHR16096">
    <property type="entry name" value="MICROTUBULE-ASSOCIATED PROTEIN 11"/>
    <property type="match status" value="1"/>
</dbReference>
<feature type="region of interest" description="Disordered" evidence="1">
    <location>
        <begin position="197"/>
        <end position="275"/>
    </location>
</feature>
<dbReference type="EMBL" id="BMAT01007133">
    <property type="protein sequence ID" value="GFR58221.1"/>
    <property type="molecule type" value="Genomic_DNA"/>
</dbReference>
<reference evidence="3 4" key="1">
    <citation type="journal article" date="2021" name="Elife">
        <title>Chloroplast acquisition without the gene transfer in kleptoplastic sea slugs, Plakobranchus ocellatus.</title>
        <authorList>
            <person name="Maeda T."/>
            <person name="Takahashi S."/>
            <person name="Yoshida T."/>
            <person name="Shimamura S."/>
            <person name="Takaki Y."/>
            <person name="Nagai Y."/>
            <person name="Toyoda A."/>
            <person name="Suzuki Y."/>
            <person name="Arimoto A."/>
            <person name="Ishii H."/>
            <person name="Satoh N."/>
            <person name="Nishiyama T."/>
            <person name="Hasebe M."/>
            <person name="Maruyama T."/>
            <person name="Minagawa J."/>
            <person name="Obokata J."/>
            <person name="Shigenobu S."/>
        </authorList>
    </citation>
    <scope>NUCLEOTIDE SEQUENCE [LARGE SCALE GENOMIC DNA]</scope>
</reference>
<sequence>MQMMYNFTILACLFYVTYTIYNQLHDFMRMRLYYNLENLWKSIAEKGGTKEEKSRVDNIRNAVVCHDPDIPISSCPRGSCVCVPVGFQIHRPGLYEMSELMKVNLLYSFSDNPRRDQRTPPYSHGHHSSKQQQQQQQQQKEQHKQLHATSSSSSSVSATSDYGASASSSSSSPSLQSTDNPDRASLLAAEELWRGRSGSTNSLATPPPASVSAEEKRKTFASKSYSFGDLGPNASADSDQGDQPKQKPIKRSSVVGPSRPPPPKQLSKTERDLVRPTNFLKQPFYIHVRDPHTV</sequence>
<dbReference type="GO" id="GO:1990071">
    <property type="term" value="C:TRAPPII protein complex"/>
    <property type="evidence" value="ECO:0007669"/>
    <property type="project" value="TreeGrafter"/>
</dbReference>
<dbReference type="Pfam" id="PF23652">
    <property type="entry name" value="TRAPP14_C"/>
    <property type="match status" value="1"/>
</dbReference>
<dbReference type="GO" id="GO:0043014">
    <property type="term" value="F:alpha-tubulin binding"/>
    <property type="evidence" value="ECO:0007669"/>
    <property type="project" value="InterPro"/>
</dbReference>
<dbReference type="Proteomes" id="UP000762676">
    <property type="component" value="Unassembled WGS sequence"/>
</dbReference>
<name>A0AAV4ECX3_9GAST</name>
<feature type="domain" description="TRAPP14 C-terminal" evidence="2">
    <location>
        <begin position="14"/>
        <end position="161"/>
    </location>
</feature>